<dbReference type="SUPFAM" id="SSF55874">
    <property type="entry name" value="ATPase domain of HSP90 chaperone/DNA topoisomerase II/histidine kinase"/>
    <property type="match status" value="1"/>
</dbReference>
<dbReference type="AlphaFoldDB" id="A0A2S7T974"/>
<feature type="transmembrane region" description="Helical" evidence="1">
    <location>
        <begin position="304"/>
        <end position="323"/>
    </location>
</feature>
<dbReference type="Pfam" id="PF02518">
    <property type="entry name" value="HATPase_c"/>
    <property type="match status" value="1"/>
</dbReference>
<evidence type="ECO:0000259" key="3">
    <source>
        <dbReference type="Pfam" id="PF06580"/>
    </source>
</evidence>
<feature type="domain" description="Signal transduction histidine kinase internal region" evidence="3">
    <location>
        <begin position="338"/>
        <end position="416"/>
    </location>
</feature>
<accession>A0A2S7T974</accession>
<comment type="caution">
    <text evidence="4">The sequence shown here is derived from an EMBL/GenBank/DDBJ whole genome shotgun (WGS) entry which is preliminary data.</text>
</comment>
<dbReference type="GO" id="GO:0016020">
    <property type="term" value="C:membrane"/>
    <property type="evidence" value="ECO:0007669"/>
    <property type="project" value="InterPro"/>
</dbReference>
<protein>
    <submittedName>
        <fullName evidence="4">Uncharacterized protein</fullName>
    </submittedName>
</protein>
<dbReference type="InterPro" id="IPR003594">
    <property type="entry name" value="HATPase_dom"/>
</dbReference>
<evidence type="ECO:0000313" key="5">
    <source>
        <dbReference type="Proteomes" id="UP000239366"/>
    </source>
</evidence>
<keyword evidence="1" id="KW-1133">Transmembrane helix</keyword>
<dbReference type="EMBL" id="MQVX01000001">
    <property type="protein sequence ID" value="PQJ16067.1"/>
    <property type="molecule type" value="Genomic_DNA"/>
</dbReference>
<evidence type="ECO:0000313" key="4">
    <source>
        <dbReference type="EMBL" id="PQJ16067.1"/>
    </source>
</evidence>
<dbReference type="InterPro" id="IPR010559">
    <property type="entry name" value="Sig_transdc_His_kin_internal"/>
</dbReference>
<name>A0A2S7T974_9FLAO</name>
<gene>
    <name evidence="4" type="ORF">BST99_10330</name>
</gene>
<dbReference type="Gene3D" id="3.30.565.10">
    <property type="entry name" value="Histidine kinase-like ATPase, C-terminal domain"/>
    <property type="match status" value="1"/>
</dbReference>
<dbReference type="PANTHER" id="PTHR34220:SF7">
    <property type="entry name" value="SENSOR HISTIDINE KINASE YPDA"/>
    <property type="match status" value="1"/>
</dbReference>
<organism evidence="4 5">
    <name type="scientific">Aureicoccus marinus</name>
    <dbReference type="NCBI Taxonomy" id="754435"/>
    <lineage>
        <taxon>Bacteria</taxon>
        <taxon>Pseudomonadati</taxon>
        <taxon>Bacteroidota</taxon>
        <taxon>Flavobacteriia</taxon>
        <taxon>Flavobacteriales</taxon>
        <taxon>Flavobacteriaceae</taxon>
        <taxon>Aureicoccus</taxon>
    </lineage>
</organism>
<evidence type="ECO:0000259" key="2">
    <source>
        <dbReference type="Pfam" id="PF02518"/>
    </source>
</evidence>
<evidence type="ECO:0000256" key="1">
    <source>
        <dbReference type="SAM" id="Phobius"/>
    </source>
</evidence>
<dbReference type="RefSeq" id="WP_105001737.1">
    <property type="nucleotide sequence ID" value="NZ_MQVX01000001.1"/>
</dbReference>
<feature type="domain" description="Histidine kinase/HSP90-like ATPase" evidence="2">
    <location>
        <begin position="438"/>
        <end position="545"/>
    </location>
</feature>
<keyword evidence="1" id="KW-0472">Membrane</keyword>
<sequence>MRQNFILLLFLGFVGVLYSQRNQEISEEEYAKLVYNLCVERPKKQSEIDEIMYPYQSDLPRMDILLQEASKKNYEPGLIYARTAIGLQFKNLGLNQMAETYFMGAMKAFDSVSDPLTWNRIKLHCSQINSRLSSSVRQEVFSELTTVFDRKKEEEKYLWAEATLAEGYSLLELNRSAEALLKLKAIQREIENLDQFKEKMDLLELRIYAKQKRYQDASYKAYDMLRFEQLSLKSRLEVYGILIDIEKYQGTVDLTESYTAKYDSLQVVLADSSMGVLGETVQDYSYTMMKLQVDDLQAKRNRTLVIGGILIMGLLAMVLLNIYRQYLSNNEKRVLSLEQSMLRSQMNPHFIFNSLNSIKQFIIVNEKEKAVRYLNKFAKLMRKILDGSSRRETSLAEELETIDLYLKIENMRFSNDIDVNIQVDPNLNTELIKVPSLLMQPFLENAIWHGLSDKDGEKKIWIHVEKESDVRMRISITDNGIGRERAEQKKVKRTHKRNSVGLTNTRERLHHFARNYEKDFELEFIDLKTESGESSGTEVVLRIPLA</sequence>
<dbReference type="PANTHER" id="PTHR34220">
    <property type="entry name" value="SENSOR HISTIDINE KINASE YPDA"/>
    <property type="match status" value="1"/>
</dbReference>
<keyword evidence="5" id="KW-1185">Reference proteome</keyword>
<dbReference type="Pfam" id="PF06580">
    <property type="entry name" value="His_kinase"/>
    <property type="match status" value="1"/>
</dbReference>
<proteinExistence type="predicted"/>
<dbReference type="OrthoDB" id="6190788at2"/>
<reference evidence="5" key="1">
    <citation type="submission" date="2016-11" db="EMBL/GenBank/DDBJ databases">
        <title>Trade-off between light-utilization and light-protection in marine flavobacteria.</title>
        <authorList>
            <person name="Kumagai Y."/>
            <person name="Yoshizawa S."/>
            <person name="Kogure K."/>
        </authorList>
    </citation>
    <scope>NUCLEOTIDE SEQUENCE [LARGE SCALE GENOMIC DNA]</scope>
    <source>
        <strain evidence="5">SG-18</strain>
    </source>
</reference>
<dbReference type="InterPro" id="IPR050640">
    <property type="entry name" value="Bact_2-comp_sensor_kinase"/>
</dbReference>
<dbReference type="GO" id="GO:0000155">
    <property type="term" value="F:phosphorelay sensor kinase activity"/>
    <property type="evidence" value="ECO:0007669"/>
    <property type="project" value="InterPro"/>
</dbReference>
<dbReference type="InterPro" id="IPR036890">
    <property type="entry name" value="HATPase_C_sf"/>
</dbReference>
<dbReference type="Proteomes" id="UP000239366">
    <property type="component" value="Unassembled WGS sequence"/>
</dbReference>
<keyword evidence="1" id="KW-0812">Transmembrane</keyword>